<organism evidence="1 2">
    <name type="scientific">Puccinia graminis f. sp. tritici</name>
    <dbReference type="NCBI Taxonomy" id="56615"/>
    <lineage>
        <taxon>Eukaryota</taxon>
        <taxon>Fungi</taxon>
        <taxon>Dikarya</taxon>
        <taxon>Basidiomycota</taxon>
        <taxon>Pucciniomycotina</taxon>
        <taxon>Pucciniomycetes</taxon>
        <taxon>Pucciniales</taxon>
        <taxon>Pucciniaceae</taxon>
        <taxon>Puccinia</taxon>
    </lineage>
</organism>
<dbReference type="AlphaFoldDB" id="A0A5B0M7Z9"/>
<protein>
    <submittedName>
        <fullName evidence="1">Uncharacterized protein</fullName>
    </submittedName>
</protein>
<dbReference type="PANTHER" id="PTHR35204:SF1">
    <property type="entry name" value="ENTEROTOXIN"/>
    <property type="match status" value="1"/>
</dbReference>
<reference evidence="1 2" key="1">
    <citation type="submission" date="2019-05" db="EMBL/GenBank/DDBJ databases">
        <title>Emergence of the Ug99 lineage of the wheat stem rust pathogen through somatic hybridization.</title>
        <authorList>
            <person name="Li F."/>
            <person name="Upadhyaya N.M."/>
            <person name="Sperschneider J."/>
            <person name="Matny O."/>
            <person name="Nguyen-Phuc H."/>
            <person name="Mago R."/>
            <person name="Raley C."/>
            <person name="Miller M.E."/>
            <person name="Silverstein K.A.T."/>
            <person name="Henningsen E."/>
            <person name="Hirsch C.D."/>
            <person name="Visser B."/>
            <person name="Pretorius Z.A."/>
            <person name="Steffenson B.J."/>
            <person name="Schwessinger B."/>
            <person name="Dodds P.N."/>
            <person name="Figueroa M."/>
        </authorList>
    </citation>
    <scope>NUCLEOTIDE SEQUENCE [LARGE SCALE GENOMIC DNA]</scope>
    <source>
        <strain evidence="1 2">Ug99</strain>
    </source>
</reference>
<sequence length="579" mass="65328">MKIRAGLSSCSLCVWLVSNPIKADRTEPEQLILSSSSTPSLVKTDNSNLIFASFAGLLQQWPNTFAFSGHSIITGLVPRSTVLYHSTRDPTGPPKQGLEWLAFDAEMSFAIGSYKPWEFRLYTFVADRALRVIYLDGQSASLGTPGFMDSQYALINGSVPEDFPDMGNYYEAEYIRAAELCKLADKYGFEGVVRMNTGFELLWCDFKKGIQLSSSGFWRKSPGASFWPDYLVTFIFAPHLCSLLDGINVTDPYQDKVSPPKLNDQAVNKFDIQKKPRPQSPFRSRASWRFCRSAAQYFFAPGEVRVVLDPSGFISFYDGLESLEVKRRMDGTSAGPRSRHRLYGLSSEDARTVQGRLAEVLERKNSEDWRVDPEQPDWRAMVLTVIQRLSPVLGELQYVLHRDDLNATEQAIEVRGLAYDIIMPSLDFSDWPDRQEPQWLSRGVRRCVDAIYTSAGQLPSELSHSIELIIGAIEGTLHRVCETVYSLFSQTIQLSLPVKPKFTFNSTLESLARSKLPEWREQVGGLQKWLGWATWTHCDPLCKPNEICMPPLWPYLFGKVLTNITDQFPFCSNASAAFG</sequence>
<gene>
    <name evidence="1" type="ORF">PGTUg99_024498</name>
</gene>
<evidence type="ECO:0000313" key="2">
    <source>
        <dbReference type="Proteomes" id="UP000325313"/>
    </source>
</evidence>
<evidence type="ECO:0000313" key="1">
    <source>
        <dbReference type="EMBL" id="KAA1072882.1"/>
    </source>
</evidence>
<proteinExistence type="predicted"/>
<accession>A0A5B0M7Z9</accession>
<comment type="caution">
    <text evidence="1">The sequence shown here is derived from an EMBL/GenBank/DDBJ whole genome shotgun (WGS) entry which is preliminary data.</text>
</comment>
<name>A0A5B0M7Z9_PUCGR</name>
<dbReference type="PANTHER" id="PTHR35204">
    <property type="entry name" value="YALI0A21131P"/>
    <property type="match status" value="1"/>
</dbReference>
<dbReference type="EMBL" id="VDEP01000476">
    <property type="protein sequence ID" value="KAA1072882.1"/>
    <property type="molecule type" value="Genomic_DNA"/>
</dbReference>
<dbReference type="InterPro" id="IPR038921">
    <property type="entry name" value="YOR389W-like"/>
</dbReference>
<dbReference type="Proteomes" id="UP000325313">
    <property type="component" value="Unassembled WGS sequence"/>
</dbReference>